<proteinExistence type="predicted"/>
<dbReference type="AlphaFoldDB" id="A0A0F9KL75"/>
<name>A0A0F9KL75_9ZZZZ</name>
<dbReference type="EMBL" id="LAZR01008962">
    <property type="protein sequence ID" value="KKM75531.1"/>
    <property type="molecule type" value="Genomic_DNA"/>
</dbReference>
<protein>
    <submittedName>
        <fullName evidence="1">Uncharacterized protein</fullName>
    </submittedName>
</protein>
<gene>
    <name evidence="1" type="ORF">LCGC14_1389250</name>
</gene>
<comment type="caution">
    <text evidence="1">The sequence shown here is derived from an EMBL/GenBank/DDBJ whole genome shotgun (WGS) entry which is preliminary data.</text>
</comment>
<accession>A0A0F9KL75</accession>
<reference evidence="1" key="1">
    <citation type="journal article" date="2015" name="Nature">
        <title>Complex archaea that bridge the gap between prokaryotes and eukaryotes.</title>
        <authorList>
            <person name="Spang A."/>
            <person name="Saw J.H."/>
            <person name="Jorgensen S.L."/>
            <person name="Zaremba-Niedzwiedzka K."/>
            <person name="Martijn J."/>
            <person name="Lind A.E."/>
            <person name="van Eijk R."/>
            <person name="Schleper C."/>
            <person name="Guy L."/>
            <person name="Ettema T.J."/>
        </authorList>
    </citation>
    <scope>NUCLEOTIDE SEQUENCE</scope>
</reference>
<organism evidence="1">
    <name type="scientific">marine sediment metagenome</name>
    <dbReference type="NCBI Taxonomy" id="412755"/>
    <lineage>
        <taxon>unclassified sequences</taxon>
        <taxon>metagenomes</taxon>
        <taxon>ecological metagenomes</taxon>
    </lineage>
</organism>
<evidence type="ECO:0000313" key="1">
    <source>
        <dbReference type="EMBL" id="KKM75531.1"/>
    </source>
</evidence>
<sequence>MKKCKCGKEAKEHFEGGLSCGDDMCDDCFWEMVSRCRDRSW</sequence>